<accession>A0A3M7RI20</accession>
<protein>
    <submittedName>
        <fullName evidence="1">Uncharacterized protein</fullName>
    </submittedName>
</protein>
<evidence type="ECO:0000313" key="2">
    <source>
        <dbReference type="Proteomes" id="UP000276133"/>
    </source>
</evidence>
<proteinExistence type="predicted"/>
<dbReference type="EMBL" id="REGN01003348">
    <property type="protein sequence ID" value="RNA23129.1"/>
    <property type="molecule type" value="Genomic_DNA"/>
</dbReference>
<sequence>MFMKHIYMCRKSCYSISKFIKILKIKKYQFIIFALYIFRNLFRALRKLRYCCRNISKFSSLDEYLPNWVYFESMSESLELSNGITESFNTLLRHPNFHLDQQKRFFYFSFASSLDGGAV</sequence>
<gene>
    <name evidence="1" type="ORF">BpHYR1_020217</name>
</gene>
<reference evidence="1 2" key="1">
    <citation type="journal article" date="2018" name="Sci. Rep.">
        <title>Genomic signatures of local adaptation to the degree of environmental predictability in rotifers.</title>
        <authorList>
            <person name="Franch-Gras L."/>
            <person name="Hahn C."/>
            <person name="Garcia-Roger E.M."/>
            <person name="Carmona M.J."/>
            <person name="Serra M."/>
            <person name="Gomez A."/>
        </authorList>
    </citation>
    <scope>NUCLEOTIDE SEQUENCE [LARGE SCALE GENOMIC DNA]</scope>
    <source>
        <strain evidence="1">HYR1</strain>
    </source>
</reference>
<keyword evidence="2" id="KW-1185">Reference proteome</keyword>
<organism evidence="1 2">
    <name type="scientific">Brachionus plicatilis</name>
    <name type="common">Marine rotifer</name>
    <name type="synonym">Brachionus muelleri</name>
    <dbReference type="NCBI Taxonomy" id="10195"/>
    <lineage>
        <taxon>Eukaryota</taxon>
        <taxon>Metazoa</taxon>
        <taxon>Spiralia</taxon>
        <taxon>Gnathifera</taxon>
        <taxon>Rotifera</taxon>
        <taxon>Eurotatoria</taxon>
        <taxon>Monogononta</taxon>
        <taxon>Pseudotrocha</taxon>
        <taxon>Ploima</taxon>
        <taxon>Brachionidae</taxon>
        <taxon>Brachionus</taxon>
    </lineage>
</organism>
<name>A0A3M7RI20_BRAPC</name>
<dbReference type="Proteomes" id="UP000276133">
    <property type="component" value="Unassembled WGS sequence"/>
</dbReference>
<dbReference type="AlphaFoldDB" id="A0A3M7RI20"/>
<comment type="caution">
    <text evidence="1">The sequence shown here is derived from an EMBL/GenBank/DDBJ whole genome shotgun (WGS) entry which is preliminary data.</text>
</comment>
<evidence type="ECO:0000313" key="1">
    <source>
        <dbReference type="EMBL" id="RNA23129.1"/>
    </source>
</evidence>